<evidence type="ECO:0000256" key="6">
    <source>
        <dbReference type="ARBA" id="ARBA00023242"/>
    </source>
</evidence>
<keyword evidence="4" id="KW-0238">DNA-binding</keyword>
<dbReference type="SUPFAM" id="SSF57701">
    <property type="entry name" value="Zn2/Cys6 DNA-binding domain"/>
    <property type="match status" value="1"/>
</dbReference>
<dbReference type="Gene3D" id="4.10.240.10">
    <property type="entry name" value="Zn(2)-C6 fungal-type DNA-binding domain"/>
    <property type="match status" value="1"/>
</dbReference>
<evidence type="ECO:0000256" key="3">
    <source>
        <dbReference type="ARBA" id="ARBA00023015"/>
    </source>
</evidence>
<dbReference type="InterPro" id="IPR051711">
    <property type="entry name" value="Stress_Response_Reg"/>
</dbReference>
<evidence type="ECO:0000256" key="4">
    <source>
        <dbReference type="ARBA" id="ARBA00023125"/>
    </source>
</evidence>
<dbReference type="PROSITE" id="PS00463">
    <property type="entry name" value="ZN2_CY6_FUNGAL_1"/>
    <property type="match status" value="1"/>
</dbReference>
<evidence type="ECO:0000313" key="9">
    <source>
        <dbReference type="EMBL" id="EMT72170.1"/>
    </source>
</evidence>
<dbReference type="Pfam" id="PF04082">
    <property type="entry name" value="Fungal_trans"/>
    <property type="match status" value="1"/>
</dbReference>
<protein>
    <submittedName>
        <fullName evidence="9">Proline utilization trans-activator</fullName>
    </submittedName>
</protein>
<evidence type="ECO:0000313" key="10">
    <source>
        <dbReference type="Proteomes" id="UP000016929"/>
    </source>
</evidence>
<dbReference type="Pfam" id="PF00172">
    <property type="entry name" value="Zn_clus"/>
    <property type="match status" value="1"/>
</dbReference>
<dbReference type="CDD" id="cd00067">
    <property type="entry name" value="GAL4"/>
    <property type="match status" value="1"/>
</dbReference>
<dbReference type="GO" id="GO:0005634">
    <property type="term" value="C:nucleus"/>
    <property type="evidence" value="ECO:0007669"/>
    <property type="project" value="UniProtKB-SubCell"/>
</dbReference>
<feature type="compositionally biased region" description="Polar residues" evidence="7">
    <location>
        <begin position="199"/>
        <end position="208"/>
    </location>
</feature>
<organism evidence="9 10">
    <name type="scientific">Fusarium oxysporum f. sp. cubense (strain race 4)</name>
    <name type="common">Panama disease fungus</name>
    <dbReference type="NCBI Taxonomy" id="2502994"/>
    <lineage>
        <taxon>Eukaryota</taxon>
        <taxon>Fungi</taxon>
        <taxon>Dikarya</taxon>
        <taxon>Ascomycota</taxon>
        <taxon>Pezizomycotina</taxon>
        <taxon>Sordariomycetes</taxon>
        <taxon>Hypocreomycetidae</taxon>
        <taxon>Hypocreales</taxon>
        <taxon>Nectriaceae</taxon>
        <taxon>Fusarium</taxon>
        <taxon>Fusarium oxysporum species complex</taxon>
    </lineage>
</organism>
<dbReference type="PANTHER" id="PTHR47540:SF6">
    <property type="entry name" value="ZN(II)2CYS6 TRANSCRIPTION FACTOR (EUROFUNG)"/>
    <property type="match status" value="1"/>
</dbReference>
<sequence length="831" mass="90578">MDETLIQDGPGPEQRPPPTKPRRGDGIGVGPRTSTACLMCRDKKVKCSGTRPCVYCVKRGLDCVFTRPSRRRLYSVTHIRNLEERVAQYENRDDISQAGSGQPAPAHSLPSPAVVQRPPSLSGSQVEGNASRDGQDTQQQQQQQQPSLAPRSPHHEGLEPAATLSPRPNPGPRDISRAGSGQPAPAHSLPSPAVVQRPPSLSGSQVEGNASRDGQDTQQQQQQQQPSLAPRSPHHEGLEPAATLSPRPNPGPRGHANRSTSLYPALAPGTSLSSSDTFSSELRTLLTERSRPDPGPVSARPADATPRSICQSRLGVDKIKYWPTEDDAHSMLNIVVLNVGISQHLFDVRTFSDNLFSLFNDGAFDTGVTELWYAECLLVFAIGRLLQAKWDDMSKPPGDEFFHEALKRMPDLSSLRKQGVLGIELMGLSALYLQIADRKDDAYLYASTALRLSLGLSLHKSGSYRSHRRSEAVHRNRLWWSIYMQERRLAAAVGFPMSILDGEITAAQPTDQIGYQSAAAIAVNAKLAQITGRITTTIYSQSNEEEAAFIKEVQDILQSLRKIENEMPAEISGGSNPAELILNEAPLSSSQLSSARTTASLHLTVNQNIIYAVRPILLYMARNSFSGGNDLYTSMSPALRRLADTCVEAARKSLVILHGLCKQDIIAKHAFLDLDCLFSTGFIFVLAVIINSDKAQAYQGIESVRSILTHLSNLGNRAATKRLAEIDQMCASLTLETETPDVEAAQPQMLMQPFSFQASGAAPITSGEPQDQGLTSENAVGEQDTVMAGAQDLGDIVLEGEDDLYWIYHNPSLSLTGVEQLDWETLENHMV</sequence>
<evidence type="ECO:0000256" key="5">
    <source>
        <dbReference type="ARBA" id="ARBA00023163"/>
    </source>
</evidence>
<dbReference type="GO" id="GO:0000981">
    <property type="term" value="F:DNA-binding transcription factor activity, RNA polymerase II-specific"/>
    <property type="evidence" value="ECO:0007669"/>
    <property type="project" value="InterPro"/>
</dbReference>
<feature type="domain" description="Zn(2)-C6 fungal-type" evidence="8">
    <location>
        <begin position="36"/>
        <end position="65"/>
    </location>
</feature>
<dbReference type="CDD" id="cd12148">
    <property type="entry name" value="fungal_TF_MHR"/>
    <property type="match status" value="1"/>
</dbReference>
<dbReference type="GO" id="GO:0043565">
    <property type="term" value="F:sequence-specific DNA binding"/>
    <property type="evidence" value="ECO:0007669"/>
    <property type="project" value="TreeGrafter"/>
</dbReference>
<dbReference type="HOGENOM" id="CLU_006926_3_1_1"/>
<reference evidence="10" key="1">
    <citation type="submission" date="2012-09" db="EMBL/GenBank/DDBJ databases">
        <title>Genome sequencing and comparative transcriptomics of race 1 and race 4 of banana pathogen: Fusarium oxysporum f. sp. cubense.</title>
        <authorList>
            <person name="Fang X."/>
            <person name="Huang J."/>
        </authorList>
    </citation>
    <scope>NUCLEOTIDE SEQUENCE [LARGE SCALE GENOMIC DNA]</scope>
    <source>
        <strain evidence="10">race 4</strain>
    </source>
</reference>
<dbReference type="OrthoDB" id="3266505at2759"/>
<dbReference type="PROSITE" id="PS50048">
    <property type="entry name" value="ZN2_CY6_FUNGAL_2"/>
    <property type="match status" value="1"/>
</dbReference>
<dbReference type="STRING" id="1229665.N1SAE7"/>
<feature type="region of interest" description="Disordered" evidence="7">
    <location>
        <begin position="94"/>
        <end position="306"/>
    </location>
</feature>
<gene>
    <name evidence="9" type="ORF">FOC4_g10004026</name>
</gene>
<dbReference type="EMBL" id="KB726281">
    <property type="protein sequence ID" value="EMT72170.1"/>
    <property type="molecule type" value="Genomic_DNA"/>
</dbReference>
<evidence type="ECO:0000259" key="8">
    <source>
        <dbReference type="PROSITE" id="PS50048"/>
    </source>
</evidence>
<proteinExistence type="predicted"/>
<accession>N1SAE7</accession>
<dbReference type="SMART" id="SM00066">
    <property type="entry name" value="GAL4"/>
    <property type="match status" value="1"/>
</dbReference>
<dbReference type="GO" id="GO:0008270">
    <property type="term" value="F:zinc ion binding"/>
    <property type="evidence" value="ECO:0007669"/>
    <property type="project" value="InterPro"/>
</dbReference>
<dbReference type="InterPro" id="IPR001138">
    <property type="entry name" value="Zn2Cys6_DnaBD"/>
</dbReference>
<keyword evidence="3" id="KW-0805">Transcription regulation</keyword>
<dbReference type="InterPro" id="IPR007219">
    <property type="entry name" value="XnlR_reg_dom"/>
</dbReference>
<dbReference type="PANTHER" id="PTHR47540">
    <property type="entry name" value="THIAMINE REPRESSIBLE GENES REGULATORY PROTEIN THI5"/>
    <property type="match status" value="1"/>
</dbReference>
<dbReference type="GO" id="GO:0045944">
    <property type="term" value="P:positive regulation of transcription by RNA polymerase II"/>
    <property type="evidence" value="ECO:0007669"/>
    <property type="project" value="TreeGrafter"/>
</dbReference>
<comment type="subcellular location">
    <subcellularLocation>
        <location evidence="1">Nucleus</location>
    </subcellularLocation>
</comment>
<dbReference type="Proteomes" id="UP000016929">
    <property type="component" value="Unassembled WGS sequence"/>
</dbReference>
<evidence type="ECO:0000256" key="7">
    <source>
        <dbReference type="SAM" id="MobiDB-lite"/>
    </source>
</evidence>
<feature type="compositionally biased region" description="Low complexity" evidence="7">
    <location>
        <begin position="271"/>
        <end position="280"/>
    </location>
</feature>
<keyword evidence="5" id="KW-0804">Transcription</keyword>
<dbReference type="AlphaFoldDB" id="N1SAE7"/>
<name>N1SAE7_FUSC4</name>
<keyword evidence="10" id="KW-1185">Reference proteome</keyword>
<dbReference type="GO" id="GO:0006351">
    <property type="term" value="P:DNA-templated transcription"/>
    <property type="evidence" value="ECO:0007669"/>
    <property type="project" value="InterPro"/>
</dbReference>
<keyword evidence="2" id="KW-0479">Metal-binding</keyword>
<dbReference type="SMART" id="SM00906">
    <property type="entry name" value="Fungal_trans"/>
    <property type="match status" value="1"/>
</dbReference>
<dbReference type="InterPro" id="IPR036864">
    <property type="entry name" value="Zn2-C6_fun-type_DNA-bd_sf"/>
</dbReference>
<evidence type="ECO:0000256" key="2">
    <source>
        <dbReference type="ARBA" id="ARBA00022723"/>
    </source>
</evidence>
<reference evidence="10" key="2">
    <citation type="journal article" date="2014" name="PLoS ONE">
        <title>Genome and Transcriptome Analysis of the Fungal Pathogen Fusarium oxysporum f. sp. cubense Causing Banana Vascular Wilt Disease.</title>
        <authorList>
            <person name="Guo L."/>
            <person name="Han L."/>
            <person name="Yang L."/>
            <person name="Zeng H."/>
            <person name="Fan D."/>
            <person name="Zhu Y."/>
            <person name="Feng Y."/>
            <person name="Wang G."/>
            <person name="Peng C."/>
            <person name="Jiang X."/>
            <person name="Zhou D."/>
            <person name="Ni P."/>
            <person name="Liang C."/>
            <person name="Liu L."/>
            <person name="Wang J."/>
            <person name="Mao C."/>
            <person name="Fang X."/>
            <person name="Peng M."/>
            <person name="Huang J."/>
        </authorList>
    </citation>
    <scope>NUCLEOTIDE SEQUENCE [LARGE SCALE GENOMIC DNA]</scope>
    <source>
        <strain evidence="10">race 4</strain>
    </source>
</reference>
<keyword evidence="6" id="KW-0539">Nucleus</keyword>
<feature type="compositionally biased region" description="Polar residues" evidence="7">
    <location>
        <begin position="119"/>
        <end position="128"/>
    </location>
</feature>
<evidence type="ECO:0000256" key="1">
    <source>
        <dbReference type="ARBA" id="ARBA00004123"/>
    </source>
</evidence>
<feature type="region of interest" description="Disordered" evidence="7">
    <location>
        <begin position="1"/>
        <end position="32"/>
    </location>
</feature>